<dbReference type="AlphaFoldDB" id="A0AAW0PDZ9"/>
<proteinExistence type="predicted"/>
<dbReference type="InterPro" id="IPR001258">
    <property type="entry name" value="NHL_repeat"/>
</dbReference>
<gene>
    <name evidence="3" type="ORF">WMY93_010785</name>
</gene>
<evidence type="ECO:0000256" key="1">
    <source>
        <dbReference type="ARBA" id="ARBA00022737"/>
    </source>
</evidence>
<reference evidence="4" key="1">
    <citation type="submission" date="2024-04" db="EMBL/GenBank/DDBJ databases">
        <title>Salinicola lusitanus LLJ914,a marine bacterium isolated from the Okinawa Trough.</title>
        <authorList>
            <person name="Li J."/>
        </authorList>
    </citation>
    <scope>NUCLEOTIDE SEQUENCE [LARGE SCALE GENOMIC DNA]</scope>
</reference>
<dbReference type="Proteomes" id="UP001460270">
    <property type="component" value="Unassembled WGS sequence"/>
</dbReference>
<sequence>MFLDPGMILRRTCVLVSTTASVLLLLLLYGGLSSQQRASSSTFRDYQLLGSPLYKLDLTWPRNPELFTGAAFAVAVNQYAGVVYVAQRGDNVPKMLVFSTDGHLLMSWNTTTLEMPHGMFVADAASSSPCVWVTDVGTGPYGHTVKQYSPSGKLLQVLGTPGQPGSGLNPLQFDQPAEIFVHSSGDIYIVDGDGGLNNRLIKLSQSWRFVTVDAAQRVWVADRGNKRIQVFNSITGEWLGTWGSCFTEDAPYSVRLTPDQKHLVVAQLNTNQLSVLEAPPVGVIGQCRVVSVIQLGEDTKPHLVDLDFKSGALYVAEIGAQQAQKFTPFSLGGNLL</sequence>
<organism evidence="3 4">
    <name type="scientific">Mugilogobius chulae</name>
    <name type="common">yellowstripe goby</name>
    <dbReference type="NCBI Taxonomy" id="88201"/>
    <lineage>
        <taxon>Eukaryota</taxon>
        <taxon>Metazoa</taxon>
        <taxon>Chordata</taxon>
        <taxon>Craniata</taxon>
        <taxon>Vertebrata</taxon>
        <taxon>Euteleostomi</taxon>
        <taxon>Actinopterygii</taxon>
        <taxon>Neopterygii</taxon>
        <taxon>Teleostei</taxon>
        <taxon>Neoteleostei</taxon>
        <taxon>Acanthomorphata</taxon>
        <taxon>Gobiaria</taxon>
        <taxon>Gobiiformes</taxon>
        <taxon>Gobioidei</taxon>
        <taxon>Gobiidae</taxon>
        <taxon>Gobionellinae</taxon>
        <taxon>Mugilogobius</taxon>
    </lineage>
</organism>
<dbReference type="PANTHER" id="PTHR24104">
    <property type="entry name" value="E3 UBIQUITIN-PROTEIN LIGASE NHLRC1-RELATED"/>
    <property type="match status" value="1"/>
</dbReference>
<feature type="repeat" description="NHL" evidence="2">
    <location>
        <begin position="208"/>
        <end position="234"/>
    </location>
</feature>
<evidence type="ECO:0008006" key="5">
    <source>
        <dbReference type="Google" id="ProtNLM"/>
    </source>
</evidence>
<dbReference type="SUPFAM" id="SSF101898">
    <property type="entry name" value="NHL repeat"/>
    <property type="match status" value="1"/>
</dbReference>
<dbReference type="Pfam" id="PF01436">
    <property type="entry name" value="NHL"/>
    <property type="match status" value="1"/>
</dbReference>
<dbReference type="Gene3D" id="2.120.10.30">
    <property type="entry name" value="TolB, C-terminal domain"/>
    <property type="match status" value="1"/>
</dbReference>
<dbReference type="GO" id="GO:0000209">
    <property type="term" value="P:protein polyubiquitination"/>
    <property type="evidence" value="ECO:0007669"/>
    <property type="project" value="TreeGrafter"/>
</dbReference>
<evidence type="ECO:0000256" key="2">
    <source>
        <dbReference type="PROSITE-ProRule" id="PRU00504"/>
    </source>
</evidence>
<name>A0AAW0PDZ9_9GOBI</name>
<dbReference type="InterPro" id="IPR050952">
    <property type="entry name" value="TRIM-NHL_E3_ligases"/>
</dbReference>
<evidence type="ECO:0000313" key="3">
    <source>
        <dbReference type="EMBL" id="KAK7919501.1"/>
    </source>
</evidence>
<dbReference type="GO" id="GO:0061630">
    <property type="term" value="F:ubiquitin protein ligase activity"/>
    <property type="evidence" value="ECO:0007669"/>
    <property type="project" value="TreeGrafter"/>
</dbReference>
<comment type="caution">
    <text evidence="3">The sequence shown here is derived from an EMBL/GenBank/DDBJ whole genome shotgun (WGS) entry which is preliminary data.</text>
</comment>
<accession>A0AAW0PDZ9</accession>
<dbReference type="PANTHER" id="PTHR24104:SF31">
    <property type="entry name" value="NHL REPEAT-CONTAINING PROTEIN 3"/>
    <property type="match status" value="1"/>
</dbReference>
<dbReference type="EMBL" id="JBBPFD010000007">
    <property type="protein sequence ID" value="KAK7919501.1"/>
    <property type="molecule type" value="Genomic_DNA"/>
</dbReference>
<protein>
    <recommendedName>
        <fullName evidence="5">NHL repeat containing 3</fullName>
    </recommendedName>
</protein>
<dbReference type="PROSITE" id="PS51125">
    <property type="entry name" value="NHL"/>
    <property type="match status" value="1"/>
</dbReference>
<keyword evidence="4" id="KW-1185">Reference proteome</keyword>
<keyword evidence="1" id="KW-0677">Repeat</keyword>
<dbReference type="GO" id="GO:0043161">
    <property type="term" value="P:proteasome-mediated ubiquitin-dependent protein catabolic process"/>
    <property type="evidence" value="ECO:0007669"/>
    <property type="project" value="TreeGrafter"/>
</dbReference>
<dbReference type="InterPro" id="IPR011042">
    <property type="entry name" value="6-blade_b-propeller_TolB-like"/>
</dbReference>
<evidence type="ECO:0000313" key="4">
    <source>
        <dbReference type="Proteomes" id="UP001460270"/>
    </source>
</evidence>